<accession>A0A7W8A9X8</accession>
<evidence type="ECO:0000313" key="2">
    <source>
        <dbReference type="Proteomes" id="UP000568380"/>
    </source>
</evidence>
<sequence>MKRHALPLDEHNPVVFLVRTDTRIELMTLAAYTAYSREQLAVPVWESERPIARMFRHGSDPIGPFEPVWWNLCDSYGALYAFLVTNHGVHIRFGSTPYQITLREAPAPTP</sequence>
<dbReference type="EMBL" id="JACHIN010000010">
    <property type="protein sequence ID" value="MBB5081291.1"/>
    <property type="molecule type" value="Genomic_DNA"/>
</dbReference>
<gene>
    <name evidence="1" type="ORF">HNR40_006786</name>
</gene>
<dbReference type="Proteomes" id="UP000568380">
    <property type="component" value="Unassembled WGS sequence"/>
</dbReference>
<keyword evidence="2" id="KW-1185">Reference proteome</keyword>
<name>A0A7W8A9X8_9ACTN</name>
<dbReference type="AlphaFoldDB" id="A0A7W8A9X8"/>
<dbReference type="RefSeq" id="WP_184968527.1">
    <property type="nucleotide sequence ID" value="NZ_JACHIN010000010.1"/>
</dbReference>
<comment type="caution">
    <text evidence="1">The sequence shown here is derived from an EMBL/GenBank/DDBJ whole genome shotgun (WGS) entry which is preliminary data.</text>
</comment>
<evidence type="ECO:0000313" key="1">
    <source>
        <dbReference type="EMBL" id="MBB5081291.1"/>
    </source>
</evidence>
<organism evidence="1 2">
    <name type="scientific">Nonomuraea endophytica</name>
    <dbReference type="NCBI Taxonomy" id="714136"/>
    <lineage>
        <taxon>Bacteria</taxon>
        <taxon>Bacillati</taxon>
        <taxon>Actinomycetota</taxon>
        <taxon>Actinomycetes</taxon>
        <taxon>Streptosporangiales</taxon>
        <taxon>Streptosporangiaceae</taxon>
        <taxon>Nonomuraea</taxon>
    </lineage>
</organism>
<reference evidence="1 2" key="1">
    <citation type="submission" date="2020-08" db="EMBL/GenBank/DDBJ databases">
        <title>Genomic Encyclopedia of Type Strains, Phase IV (KMG-IV): sequencing the most valuable type-strain genomes for metagenomic binning, comparative biology and taxonomic classification.</title>
        <authorList>
            <person name="Goeker M."/>
        </authorList>
    </citation>
    <scope>NUCLEOTIDE SEQUENCE [LARGE SCALE GENOMIC DNA]</scope>
    <source>
        <strain evidence="1 2">DSM 45385</strain>
    </source>
</reference>
<proteinExistence type="predicted"/>
<protein>
    <submittedName>
        <fullName evidence="1">Uncharacterized protein</fullName>
    </submittedName>
</protein>